<dbReference type="AlphaFoldDB" id="A0A9P4HTW1"/>
<dbReference type="Gene3D" id="3.10.310.10">
    <property type="entry name" value="Diaminopimelate Epimerase, Chain A, domain 1"/>
    <property type="match status" value="2"/>
</dbReference>
<dbReference type="SFLD" id="SFLDS00028">
    <property type="entry name" value="Proline_Racemase"/>
    <property type="match status" value="1"/>
</dbReference>
<comment type="similarity">
    <text evidence="2">Belongs to the proline racemase family.</text>
</comment>
<gene>
    <name evidence="4" type="ORF">K490DRAFT_44276</name>
</gene>
<dbReference type="InterPro" id="IPR008794">
    <property type="entry name" value="Pro_racemase_fam"/>
</dbReference>
<organism evidence="4 5">
    <name type="scientific">Saccharata proteae CBS 121410</name>
    <dbReference type="NCBI Taxonomy" id="1314787"/>
    <lineage>
        <taxon>Eukaryota</taxon>
        <taxon>Fungi</taxon>
        <taxon>Dikarya</taxon>
        <taxon>Ascomycota</taxon>
        <taxon>Pezizomycotina</taxon>
        <taxon>Dothideomycetes</taxon>
        <taxon>Dothideomycetes incertae sedis</taxon>
        <taxon>Botryosphaeriales</taxon>
        <taxon>Saccharataceae</taxon>
        <taxon>Saccharata</taxon>
    </lineage>
</organism>
<dbReference type="PANTHER" id="PTHR33442:SF1">
    <property type="entry name" value="TRANS-3-HYDROXY-L-PROLINE DEHYDRATASE"/>
    <property type="match status" value="1"/>
</dbReference>
<comment type="caution">
    <text evidence="4">The sequence shown here is derived from an EMBL/GenBank/DDBJ whole genome shotgun (WGS) entry which is preliminary data.</text>
</comment>
<reference evidence="4" key="1">
    <citation type="journal article" date="2020" name="Stud. Mycol.">
        <title>101 Dothideomycetes genomes: a test case for predicting lifestyles and emergence of pathogens.</title>
        <authorList>
            <person name="Haridas S."/>
            <person name="Albert R."/>
            <person name="Binder M."/>
            <person name="Bloem J."/>
            <person name="Labutti K."/>
            <person name="Salamov A."/>
            <person name="Andreopoulos B."/>
            <person name="Baker S."/>
            <person name="Barry K."/>
            <person name="Bills G."/>
            <person name="Bluhm B."/>
            <person name="Cannon C."/>
            <person name="Castanera R."/>
            <person name="Culley D."/>
            <person name="Daum C."/>
            <person name="Ezra D."/>
            <person name="Gonzalez J."/>
            <person name="Henrissat B."/>
            <person name="Kuo A."/>
            <person name="Liang C."/>
            <person name="Lipzen A."/>
            <person name="Lutzoni F."/>
            <person name="Magnuson J."/>
            <person name="Mondo S."/>
            <person name="Nolan M."/>
            <person name="Ohm R."/>
            <person name="Pangilinan J."/>
            <person name="Park H.-J."/>
            <person name="Ramirez L."/>
            <person name="Alfaro M."/>
            <person name="Sun H."/>
            <person name="Tritt A."/>
            <person name="Yoshinaga Y."/>
            <person name="Zwiers L.-H."/>
            <person name="Turgeon B."/>
            <person name="Goodwin S."/>
            <person name="Spatafora J."/>
            <person name="Crous P."/>
            <person name="Grigoriev I."/>
        </authorList>
    </citation>
    <scope>NUCLEOTIDE SEQUENCE</scope>
    <source>
        <strain evidence="4">CBS 121410</strain>
    </source>
</reference>
<accession>A0A9P4HTW1</accession>
<evidence type="ECO:0000313" key="4">
    <source>
        <dbReference type="EMBL" id="KAF2086442.1"/>
    </source>
</evidence>
<dbReference type="GO" id="GO:0050346">
    <property type="term" value="F:trans-L-3-hydroxyproline dehydratase activity"/>
    <property type="evidence" value="ECO:0007669"/>
    <property type="project" value="UniProtKB-EC"/>
</dbReference>
<dbReference type="SUPFAM" id="SSF54506">
    <property type="entry name" value="Diaminopimelate epimerase-like"/>
    <property type="match status" value="1"/>
</dbReference>
<comment type="catalytic activity">
    <reaction evidence="1">
        <text>trans-3-hydroxy-L-proline = 1-pyrroline-2-carboxylate + H2O</text>
        <dbReference type="Rhea" id="RHEA:10320"/>
        <dbReference type="ChEBI" id="CHEBI:15377"/>
        <dbReference type="ChEBI" id="CHEBI:39785"/>
        <dbReference type="ChEBI" id="CHEBI:57938"/>
        <dbReference type="EC" id="4.2.1.77"/>
    </reaction>
</comment>
<evidence type="ECO:0000256" key="1">
    <source>
        <dbReference type="ARBA" id="ARBA00001148"/>
    </source>
</evidence>
<dbReference type="EC" id="4.2.1.77" evidence="3"/>
<name>A0A9P4HTW1_9PEZI</name>
<dbReference type="PANTHER" id="PTHR33442">
    <property type="entry name" value="TRANS-3-HYDROXY-L-PROLINE DEHYDRATASE"/>
    <property type="match status" value="1"/>
</dbReference>
<dbReference type="Pfam" id="PF05544">
    <property type="entry name" value="Pro_racemase"/>
    <property type="match status" value="1"/>
</dbReference>
<keyword evidence="5" id="KW-1185">Reference proteome</keyword>
<dbReference type="OrthoDB" id="6409228at2759"/>
<evidence type="ECO:0000256" key="2">
    <source>
        <dbReference type="ARBA" id="ARBA00007529"/>
    </source>
</evidence>
<sequence>MLQATKLQLQPVPPVLTTSPIHTTTLHTTGEPTRIVTTPYHFQLPSSTKPTLLSLRHHISKDYDHLRRIVVHEPRGHRDMYGALLVPETELTASCHGQEETEPTIANADIGVLFLTATGYSTMCGHATLALGRFLIDLPPNSPLFPQRKHLRVKETGKTGPEIELRLHAPCGVVGVKVPVKKMEEVWRSDPSRRISYLGVGSWCVGLDVEIGIPNGLRWPELSSHGMTLVKADVAYGGAFYLILSVEALGFEGYIPSMKNLSRQDLESLSTATQSLKRAFNDNEELRTMLRHPEHRELEFLYGVIVTDTKTGVKAEGTLGAETGLCFFADQQVDRSPTGSGVQARVAVAVVRGERQVGESWTYHSPVSNAFGGEGGFVGTPVSVIEDGDKKVVNVEVEGKAYYTGNSSFVVEEGDVMGEGFVFDQMRG</sequence>
<dbReference type="Proteomes" id="UP000799776">
    <property type="component" value="Unassembled WGS sequence"/>
</dbReference>
<evidence type="ECO:0000313" key="5">
    <source>
        <dbReference type="Proteomes" id="UP000799776"/>
    </source>
</evidence>
<proteinExistence type="inferred from homology"/>
<dbReference type="EMBL" id="ML978724">
    <property type="protein sequence ID" value="KAF2086442.1"/>
    <property type="molecule type" value="Genomic_DNA"/>
</dbReference>
<evidence type="ECO:0000256" key="3">
    <source>
        <dbReference type="ARBA" id="ARBA00013105"/>
    </source>
</evidence>
<protein>
    <recommendedName>
        <fullName evidence="3">trans-L-3-hydroxyproline dehydratase</fullName>
        <ecNumber evidence="3">4.2.1.77</ecNumber>
    </recommendedName>
</protein>